<protein>
    <submittedName>
        <fullName evidence="1">4-hydroxy-3-methylbut-2-en-1-yl diphosphate synthaseic-like</fullName>
    </submittedName>
</protein>
<reference evidence="1" key="1">
    <citation type="submission" date="2018-02" db="EMBL/GenBank/DDBJ databases">
        <title>Rhizophora mucronata_Transcriptome.</title>
        <authorList>
            <person name="Meera S.P."/>
            <person name="Sreeshan A."/>
            <person name="Augustine A."/>
        </authorList>
    </citation>
    <scope>NUCLEOTIDE SEQUENCE</scope>
    <source>
        <tissue evidence="1">Leaf</tissue>
    </source>
</reference>
<accession>A0A2P2M3H9</accession>
<evidence type="ECO:0000313" key="1">
    <source>
        <dbReference type="EMBL" id="MBX24762.1"/>
    </source>
</evidence>
<organism evidence="1">
    <name type="scientific">Rhizophora mucronata</name>
    <name type="common">Asiatic mangrove</name>
    <dbReference type="NCBI Taxonomy" id="61149"/>
    <lineage>
        <taxon>Eukaryota</taxon>
        <taxon>Viridiplantae</taxon>
        <taxon>Streptophyta</taxon>
        <taxon>Embryophyta</taxon>
        <taxon>Tracheophyta</taxon>
        <taxon>Spermatophyta</taxon>
        <taxon>Magnoliopsida</taxon>
        <taxon>eudicotyledons</taxon>
        <taxon>Gunneridae</taxon>
        <taxon>Pentapetalae</taxon>
        <taxon>rosids</taxon>
        <taxon>fabids</taxon>
        <taxon>Malpighiales</taxon>
        <taxon>Rhizophoraceae</taxon>
        <taxon>Rhizophora</taxon>
    </lineage>
</organism>
<name>A0A2P2M3H9_RHIMU</name>
<sequence length="64" mass="7591">MKLSYFGYSTVRRVLSIMTLPNLVPSLIRIQFERHCPLWLNSYKFSFVLYNNAIKFLSGHLTHK</sequence>
<dbReference type="EMBL" id="GGEC01044278">
    <property type="protein sequence ID" value="MBX24762.1"/>
    <property type="molecule type" value="Transcribed_RNA"/>
</dbReference>
<dbReference type="AlphaFoldDB" id="A0A2P2M3H9"/>
<proteinExistence type="predicted"/>